<sequence>MADTEPEKTAPQEYVHTSTDFPDGAEVEIPQGWMYRSRKLGPITFPWYASPQSQLILVAFVCFLCPGMFNALGGLGGGGQVTATVNDASNTALYSTFALVGFFAGTITNALGIRIALSFGGIGYCIYTSSYLCFDHTQNFGYSVFAGFFLGICAGVLWCAQGAIMMSYPPEHQKGRYIAVFWGIFNMGGVIGALRRHKSDLMQHPTWKSEFIGLWETLISDPWIICLWPMFFASNWFYTYQFNDVNLAQFNTRTRALNNVLYWFFQIVGAVLFSFILDFPGMRRTTRAKVVWCTLVVLTFAIWGGGYASRLRTHGRK</sequence>
<dbReference type="Pfam" id="PF07690">
    <property type="entry name" value="MFS_1"/>
    <property type="match status" value="1"/>
</dbReference>
<dbReference type="InterPro" id="IPR036259">
    <property type="entry name" value="MFS_trans_sf"/>
</dbReference>
<dbReference type="InterPro" id="IPR011701">
    <property type="entry name" value="MFS"/>
</dbReference>
<dbReference type="Proteomes" id="UP001175353">
    <property type="component" value="Unassembled WGS sequence"/>
</dbReference>
<gene>
    <name evidence="6" type="ORF">LTR91_012376</name>
</gene>
<evidence type="ECO:0000313" key="7">
    <source>
        <dbReference type="Proteomes" id="UP001175353"/>
    </source>
</evidence>
<dbReference type="EMBL" id="JAUJLE010000119">
    <property type="protein sequence ID" value="KAK0980056.1"/>
    <property type="molecule type" value="Genomic_DNA"/>
</dbReference>
<dbReference type="Gene3D" id="1.20.1250.20">
    <property type="entry name" value="MFS general substrate transporter like domains"/>
    <property type="match status" value="1"/>
</dbReference>
<name>A0AAN6KFN9_9PEZI</name>
<proteinExistence type="predicted"/>
<feature type="transmembrane region" description="Helical" evidence="5">
    <location>
        <begin position="214"/>
        <end position="240"/>
    </location>
</feature>
<dbReference type="InterPro" id="IPR051617">
    <property type="entry name" value="UNC-93-like_regulator"/>
</dbReference>
<accession>A0AAN6KFN9</accession>
<evidence type="ECO:0000256" key="4">
    <source>
        <dbReference type="ARBA" id="ARBA00023136"/>
    </source>
</evidence>
<feature type="transmembrane region" description="Helical" evidence="5">
    <location>
        <begin position="260"/>
        <end position="278"/>
    </location>
</feature>
<dbReference type="AlphaFoldDB" id="A0AAN6KFN9"/>
<dbReference type="SUPFAM" id="SSF103473">
    <property type="entry name" value="MFS general substrate transporter"/>
    <property type="match status" value="1"/>
</dbReference>
<reference evidence="6" key="1">
    <citation type="submission" date="2023-06" db="EMBL/GenBank/DDBJ databases">
        <title>Black Yeasts Isolated from many extreme environments.</title>
        <authorList>
            <person name="Coleine C."/>
            <person name="Stajich J.E."/>
            <person name="Selbmann L."/>
        </authorList>
    </citation>
    <scope>NUCLEOTIDE SEQUENCE</scope>
    <source>
        <strain evidence="6">CCFEE 5200</strain>
    </source>
</reference>
<feature type="transmembrane region" description="Helical" evidence="5">
    <location>
        <begin position="97"/>
        <end position="127"/>
    </location>
</feature>
<keyword evidence="3 5" id="KW-1133">Transmembrane helix</keyword>
<protein>
    <submittedName>
        <fullName evidence="6">Uncharacterized protein</fullName>
    </submittedName>
</protein>
<dbReference type="PANTHER" id="PTHR23294:SF59">
    <property type="entry name" value="UNC93-LIKE PROTEIN C922.05C"/>
    <property type="match status" value="1"/>
</dbReference>
<keyword evidence="7" id="KW-1185">Reference proteome</keyword>
<evidence type="ECO:0000256" key="3">
    <source>
        <dbReference type="ARBA" id="ARBA00022989"/>
    </source>
</evidence>
<evidence type="ECO:0000256" key="1">
    <source>
        <dbReference type="ARBA" id="ARBA00004141"/>
    </source>
</evidence>
<comment type="subcellular location">
    <subcellularLocation>
        <location evidence="1">Membrane</location>
        <topology evidence="1">Multi-pass membrane protein</topology>
    </subcellularLocation>
</comment>
<feature type="transmembrane region" description="Helical" evidence="5">
    <location>
        <begin position="139"/>
        <end position="164"/>
    </location>
</feature>
<dbReference type="GO" id="GO:0016020">
    <property type="term" value="C:membrane"/>
    <property type="evidence" value="ECO:0007669"/>
    <property type="project" value="UniProtKB-SubCell"/>
</dbReference>
<feature type="transmembrane region" description="Helical" evidence="5">
    <location>
        <begin position="290"/>
        <end position="308"/>
    </location>
</feature>
<evidence type="ECO:0000313" key="6">
    <source>
        <dbReference type="EMBL" id="KAK0980056.1"/>
    </source>
</evidence>
<keyword evidence="4 5" id="KW-0472">Membrane</keyword>
<keyword evidence="2 5" id="KW-0812">Transmembrane</keyword>
<comment type="caution">
    <text evidence="6">The sequence shown here is derived from an EMBL/GenBank/DDBJ whole genome shotgun (WGS) entry which is preliminary data.</text>
</comment>
<evidence type="ECO:0000256" key="5">
    <source>
        <dbReference type="SAM" id="Phobius"/>
    </source>
</evidence>
<feature type="transmembrane region" description="Helical" evidence="5">
    <location>
        <begin position="55"/>
        <end position="77"/>
    </location>
</feature>
<evidence type="ECO:0000256" key="2">
    <source>
        <dbReference type="ARBA" id="ARBA00022692"/>
    </source>
</evidence>
<feature type="transmembrane region" description="Helical" evidence="5">
    <location>
        <begin position="176"/>
        <end position="194"/>
    </location>
</feature>
<organism evidence="6 7">
    <name type="scientific">Friedmanniomyces endolithicus</name>
    <dbReference type="NCBI Taxonomy" id="329885"/>
    <lineage>
        <taxon>Eukaryota</taxon>
        <taxon>Fungi</taxon>
        <taxon>Dikarya</taxon>
        <taxon>Ascomycota</taxon>
        <taxon>Pezizomycotina</taxon>
        <taxon>Dothideomycetes</taxon>
        <taxon>Dothideomycetidae</taxon>
        <taxon>Mycosphaerellales</taxon>
        <taxon>Teratosphaeriaceae</taxon>
        <taxon>Friedmanniomyces</taxon>
    </lineage>
</organism>
<dbReference type="GO" id="GO:0022857">
    <property type="term" value="F:transmembrane transporter activity"/>
    <property type="evidence" value="ECO:0007669"/>
    <property type="project" value="InterPro"/>
</dbReference>
<dbReference type="PANTHER" id="PTHR23294">
    <property type="entry name" value="ET TRANSLATION PRODUCT-RELATED"/>
    <property type="match status" value="1"/>
</dbReference>